<name>A0A0G0H0J4_9BACT</name>
<evidence type="ECO:0000313" key="2">
    <source>
        <dbReference type="Proteomes" id="UP000034591"/>
    </source>
</evidence>
<organism evidence="1 2">
    <name type="scientific">Candidatus Woesebacteria bacterium GW2011_GWA1_37_7</name>
    <dbReference type="NCBI Taxonomy" id="1618545"/>
    <lineage>
        <taxon>Bacteria</taxon>
        <taxon>Candidatus Woeseibacteriota</taxon>
    </lineage>
</organism>
<sequence length="170" mass="19367">MSVNQRLKAALNPPDAYLMQPNGMDMDITTVELTSYRSGAKETLLDQLARTKIKKYETLSSKYVLGVDLLTEEGVDYQAINDYAVSVKAPFPVWTFRKIQDLPDTTAEIVIMNPEVSRFMVNVGEEAFNFSKKYKIPHVVFSKKAHKPEEVRSESLDEECNIAPWEDLED</sequence>
<dbReference type="AlphaFoldDB" id="A0A0G0H0J4"/>
<reference evidence="1 2" key="1">
    <citation type="journal article" date="2015" name="Nature">
        <title>rRNA introns, odd ribosomes, and small enigmatic genomes across a large radiation of phyla.</title>
        <authorList>
            <person name="Brown C.T."/>
            <person name="Hug L.A."/>
            <person name="Thomas B.C."/>
            <person name="Sharon I."/>
            <person name="Castelle C.J."/>
            <person name="Singh A."/>
            <person name="Wilkins M.J."/>
            <person name="Williams K.H."/>
            <person name="Banfield J.F."/>
        </authorList>
    </citation>
    <scope>NUCLEOTIDE SEQUENCE [LARGE SCALE GENOMIC DNA]</scope>
</reference>
<evidence type="ECO:0000313" key="1">
    <source>
        <dbReference type="EMBL" id="KKQ35687.1"/>
    </source>
</evidence>
<comment type="caution">
    <text evidence="1">The sequence shown here is derived from an EMBL/GenBank/DDBJ whole genome shotgun (WGS) entry which is preliminary data.</text>
</comment>
<proteinExistence type="predicted"/>
<gene>
    <name evidence="1" type="ORF">US53_C0073G0004</name>
</gene>
<dbReference type="EMBL" id="LBTI01000073">
    <property type="protein sequence ID" value="KKQ35687.1"/>
    <property type="molecule type" value="Genomic_DNA"/>
</dbReference>
<dbReference type="Proteomes" id="UP000034591">
    <property type="component" value="Unassembled WGS sequence"/>
</dbReference>
<protein>
    <submittedName>
        <fullName evidence="1">Uncharacterized protein</fullName>
    </submittedName>
</protein>
<accession>A0A0G0H0J4</accession>
<dbReference type="STRING" id="1618545.US53_C0073G0004"/>